<dbReference type="Gene3D" id="3.40.50.1240">
    <property type="entry name" value="Phosphoglycerate mutase-like"/>
    <property type="match status" value="1"/>
</dbReference>
<organism evidence="1">
    <name type="scientific">Podospora anserina (strain S / ATCC MYA-4624 / DSM 980 / FGSC 10383)</name>
    <name type="common">Pleurage anserina</name>
    <dbReference type="NCBI Taxonomy" id="515849"/>
    <lineage>
        <taxon>Eukaryota</taxon>
        <taxon>Fungi</taxon>
        <taxon>Dikarya</taxon>
        <taxon>Ascomycota</taxon>
        <taxon>Pezizomycotina</taxon>
        <taxon>Sordariomycetes</taxon>
        <taxon>Sordariomycetidae</taxon>
        <taxon>Sordariales</taxon>
        <taxon>Podosporaceae</taxon>
        <taxon>Podospora</taxon>
        <taxon>Podospora anserina</taxon>
    </lineage>
</organism>
<evidence type="ECO:0000313" key="2">
    <source>
        <dbReference type="EMBL" id="CDP24633.1"/>
    </source>
</evidence>
<dbReference type="Proteomes" id="UP000001197">
    <property type="component" value="Chromosome 1"/>
</dbReference>
<reference evidence="1" key="2">
    <citation type="submission" date="2008-07" db="EMBL/GenBank/DDBJ databases">
        <authorList>
            <person name="Genoscope - CEA"/>
        </authorList>
    </citation>
    <scope>NUCLEOTIDE SEQUENCE</scope>
    <source>
        <strain evidence="1">S mat+</strain>
    </source>
</reference>
<protein>
    <submittedName>
        <fullName evidence="1">Podospora anserina S mat+ genomic DNA chromosome 1, supercontig 6</fullName>
    </submittedName>
</protein>
<reference evidence="3" key="3">
    <citation type="journal article" date="2014" name="Genetics">
        <title>Maintaining two mating types: Structure of the mating type locus and its role in heterokaryosis in Podospora anserina.</title>
        <authorList>
            <person name="Grognet P."/>
            <person name="Bidard F."/>
            <person name="Kuchly C."/>
            <person name="Tong L.C.H."/>
            <person name="Coppin E."/>
            <person name="Benkhali J.A."/>
            <person name="Couloux A."/>
            <person name="Wincker P."/>
            <person name="Debuchy R."/>
            <person name="Silar P."/>
        </authorList>
    </citation>
    <scope>GENOME REANNOTATION</scope>
    <source>
        <strain evidence="3">S / ATCC MYA-4624 / DSM 980 / FGSC 10383</strain>
    </source>
</reference>
<dbReference type="eggNOG" id="ENOG502T4YY">
    <property type="taxonomic scope" value="Eukaryota"/>
</dbReference>
<reference evidence="2" key="4">
    <citation type="submission" date="2015-04" db="EMBL/GenBank/DDBJ databases">
        <title>Maintaining two mating types: Structure of the mating type locus and its role in heterokaryosis in Podospora anserina.</title>
        <authorList>
            <person name="Grognet P."/>
            <person name="Bidard F."/>
            <person name="Kuchly C."/>
            <person name="Chan Ho Tong L."/>
            <person name="Coppin E."/>
            <person name="Ait Benkhali J."/>
            <person name="Couloux A."/>
            <person name="Wincker P."/>
            <person name="Debuchy R."/>
            <person name="Silar P."/>
        </authorList>
    </citation>
    <scope>NUCLEOTIDE SEQUENCE</scope>
</reference>
<dbReference type="EMBL" id="FO904936">
    <property type="protein sequence ID" value="CDP24633.1"/>
    <property type="molecule type" value="Genomic_DNA"/>
</dbReference>
<dbReference type="GeneID" id="6190807"/>
<dbReference type="RefSeq" id="XP_001906551.1">
    <property type="nucleotide sequence ID" value="XM_001906516.1"/>
</dbReference>
<name>B2AS49_PODAN</name>
<keyword evidence="3" id="KW-1185">Reference proteome</keyword>
<dbReference type="AlphaFoldDB" id="B2AS49"/>
<evidence type="ECO:0000313" key="1">
    <source>
        <dbReference type="EMBL" id="CAP67220.1"/>
    </source>
</evidence>
<dbReference type="InterPro" id="IPR029033">
    <property type="entry name" value="His_PPase_superfam"/>
</dbReference>
<sequence>MQQPSSLRSLHQSIMGSIPTVPDITSVHIVFQRHAESVAEVPTNLDYPPLESLEDLEHIVEKRRETVRTSFFLPDGLTNAGAQTCLDYNKDVPGKLDNVYLLVSSPCTRAIETIQGLCPSFQLVGPFHAPQGEPPMNPRVPELEKSVYVHPGLMEASTRPSDIPGIPTVRENAPSRQSVTFLRLKGGTDEDALTILNEQEVDITRMVWPEGVENRWQTDEDRTCAVTDIPDLASIDQAVKEARIWLREWAARVLSVHQAQGRHDTPRIVVCTHGGILNFVTQEWRTQLEQRPSDGKWELRSPTVLDHLDATVWTFESATDEEAMLKELPQSEARYYARTLGQYYHHLGDDPSQLYLDVDGSVVDQRALQFEEIQEISAEVRDFGERWWTTLRILANWTGLENSQAEEDSLEWV</sequence>
<proteinExistence type="predicted"/>
<dbReference type="OrthoDB" id="5044728at2759"/>
<dbReference type="SUPFAM" id="SSF53254">
    <property type="entry name" value="Phosphoglycerate mutase-like"/>
    <property type="match status" value="1"/>
</dbReference>
<dbReference type="VEuPathDB" id="FungiDB:PODANS_1_22330"/>
<accession>B2AS49</accession>
<dbReference type="KEGG" id="pan:PODANSg3582"/>
<dbReference type="HOGENOM" id="CLU_714054_0_0_1"/>
<evidence type="ECO:0000313" key="3">
    <source>
        <dbReference type="Proteomes" id="UP000001197"/>
    </source>
</evidence>
<gene>
    <name evidence="1" type="ORF">PODANS_1_22330</name>
</gene>
<dbReference type="STRING" id="515849.B2AS49"/>
<dbReference type="EMBL" id="CU633897">
    <property type="protein sequence ID" value="CAP67220.1"/>
    <property type="molecule type" value="Genomic_DNA"/>
</dbReference>
<reference evidence="1 3" key="1">
    <citation type="journal article" date="2008" name="Genome Biol.">
        <title>The genome sequence of the model ascomycete fungus Podospora anserina.</title>
        <authorList>
            <person name="Espagne E."/>
            <person name="Lespinet O."/>
            <person name="Malagnac F."/>
            <person name="Da Silva C."/>
            <person name="Jaillon O."/>
            <person name="Porcel B.M."/>
            <person name="Couloux A."/>
            <person name="Aury J.-M."/>
            <person name="Segurens B."/>
            <person name="Poulain J."/>
            <person name="Anthouard V."/>
            <person name="Grossetete S."/>
            <person name="Khalili H."/>
            <person name="Coppin E."/>
            <person name="Dequard-Chablat M."/>
            <person name="Picard M."/>
            <person name="Contamine V."/>
            <person name="Arnaise S."/>
            <person name="Bourdais A."/>
            <person name="Berteaux-Lecellier V."/>
            <person name="Gautheret D."/>
            <person name="de Vries R.P."/>
            <person name="Battaglia E."/>
            <person name="Coutinho P.M."/>
            <person name="Danchin E.G.J."/>
            <person name="Henrissat B."/>
            <person name="El Khoury R."/>
            <person name="Sainsard-Chanet A."/>
            <person name="Boivin A."/>
            <person name="Pinan-Lucarre B."/>
            <person name="Sellem C.H."/>
            <person name="Debuchy R."/>
            <person name="Wincker P."/>
            <person name="Weissenbach J."/>
            <person name="Silar P."/>
        </authorList>
    </citation>
    <scope>NUCLEOTIDE SEQUENCE [LARGE SCALE GENOMIC DNA]</scope>
    <source>
        <strain evidence="3">S / ATCC MYA-4624 / DSM 980 / FGSC 10383</strain>
        <strain evidence="1">S mat+</strain>
    </source>
</reference>